<accession>A0ABZ2TG80</accession>
<evidence type="ECO:0000256" key="1">
    <source>
        <dbReference type="ARBA" id="ARBA00008857"/>
    </source>
</evidence>
<dbReference type="InterPro" id="IPR002104">
    <property type="entry name" value="Integrase_catalytic"/>
</dbReference>
<keyword evidence="7" id="KW-1185">Reference proteome</keyword>
<keyword evidence="4" id="KW-0233">DNA recombination</keyword>
<evidence type="ECO:0000256" key="4">
    <source>
        <dbReference type="ARBA" id="ARBA00023172"/>
    </source>
</evidence>
<evidence type="ECO:0000313" key="7">
    <source>
        <dbReference type="Proteomes" id="UP001281305"/>
    </source>
</evidence>
<evidence type="ECO:0000313" key="6">
    <source>
        <dbReference type="EMBL" id="WYK17455.1"/>
    </source>
</evidence>
<protein>
    <submittedName>
        <fullName evidence="6">Tyrosine-type recombinase/integrase</fullName>
    </submittedName>
</protein>
<dbReference type="Gene3D" id="1.10.443.10">
    <property type="entry name" value="Intergrase catalytic core"/>
    <property type="match status" value="1"/>
</dbReference>
<dbReference type="Pfam" id="PF00589">
    <property type="entry name" value="Phage_integrase"/>
    <property type="match status" value="1"/>
</dbReference>
<dbReference type="EMBL" id="CP146606">
    <property type="protein sequence ID" value="WYK17455.1"/>
    <property type="molecule type" value="Genomic_DNA"/>
</dbReference>
<dbReference type="RefSeq" id="WP_317057527.1">
    <property type="nucleotide sequence ID" value="NZ_CP146606.1"/>
</dbReference>
<sequence length="342" mass="39467">MKHNSQNTRMKRNYFGYLRGAKQLPEATVEKVAASLSVFEAAMGYKDFKRHNLTWPERFKEALSEANSCAGKPLSISTRSNHMRHVRDFIKWLADKPGYKSRIGWGDADCYKLSRKDERVANEHRDPEYPLPEHALIAFRAMPSKTELQRRDRAIFAFLMMTGARVKATASLKLKRIDLIKRAVHQDARDVDTKGAKTFVTAFYVAEQDVWDAFADWVTYLYDEKLFGPEDPLFPKTDRKISPDRNFVCEEVARAHWAQTGSIRTIVKDAFQRVHIPAYGPHSFRHMLTHIGMDICTSPRSFKAFTQNLGHSDVTTTLNSYSKLTSREQIEEITKLSRHSYQ</sequence>
<gene>
    <name evidence="6" type="ORF">RZS32_013685</name>
</gene>
<evidence type="ECO:0000256" key="2">
    <source>
        <dbReference type="ARBA" id="ARBA00022908"/>
    </source>
</evidence>
<dbReference type="PANTHER" id="PTHR30349">
    <property type="entry name" value="PHAGE INTEGRASE-RELATED"/>
    <property type="match status" value="1"/>
</dbReference>
<dbReference type="InterPro" id="IPR011010">
    <property type="entry name" value="DNA_brk_join_enz"/>
</dbReference>
<reference evidence="6 7" key="1">
    <citation type="submission" date="2024-02" db="EMBL/GenBank/DDBJ databases">
        <title>Roseovarius strain W115 nov., isolated from a marine algae.</title>
        <authorList>
            <person name="Lee M.W."/>
            <person name="Lee J.K."/>
            <person name="Kim J.M."/>
            <person name="Choi D.G."/>
            <person name="Baek J.H."/>
            <person name="Bayburt H."/>
            <person name="Jung J.J."/>
            <person name="Han D.M."/>
            <person name="Jeon C.O."/>
        </authorList>
    </citation>
    <scope>NUCLEOTIDE SEQUENCE [LARGE SCALE GENOMIC DNA]</scope>
    <source>
        <strain evidence="6 7">W115</strain>
    </source>
</reference>
<dbReference type="SUPFAM" id="SSF56349">
    <property type="entry name" value="DNA breaking-rejoining enzymes"/>
    <property type="match status" value="1"/>
</dbReference>
<evidence type="ECO:0000259" key="5">
    <source>
        <dbReference type="PROSITE" id="PS51898"/>
    </source>
</evidence>
<feature type="domain" description="Tyr recombinase" evidence="5">
    <location>
        <begin position="125"/>
        <end position="335"/>
    </location>
</feature>
<dbReference type="PANTHER" id="PTHR30349:SF41">
    <property type="entry name" value="INTEGRASE_RECOMBINASE PROTEIN MJ0367-RELATED"/>
    <property type="match status" value="1"/>
</dbReference>
<evidence type="ECO:0000256" key="3">
    <source>
        <dbReference type="ARBA" id="ARBA00023125"/>
    </source>
</evidence>
<keyword evidence="3" id="KW-0238">DNA-binding</keyword>
<name>A0ABZ2TG80_9RHOB</name>
<proteinExistence type="inferred from homology"/>
<dbReference type="InterPro" id="IPR013762">
    <property type="entry name" value="Integrase-like_cat_sf"/>
</dbReference>
<comment type="similarity">
    <text evidence="1">Belongs to the 'phage' integrase family.</text>
</comment>
<dbReference type="InterPro" id="IPR050090">
    <property type="entry name" value="Tyrosine_recombinase_XerCD"/>
</dbReference>
<dbReference type="PROSITE" id="PS51898">
    <property type="entry name" value="TYR_RECOMBINASE"/>
    <property type="match status" value="1"/>
</dbReference>
<dbReference type="Proteomes" id="UP001281305">
    <property type="component" value="Chromosome"/>
</dbReference>
<keyword evidence="2" id="KW-0229">DNA integration</keyword>
<organism evidence="6 7">
    <name type="scientific">Roseovarius rhodophyticola</name>
    <dbReference type="NCBI Taxonomy" id="3080827"/>
    <lineage>
        <taxon>Bacteria</taxon>
        <taxon>Pseudomonadati</taxon>
        <taxon>Pseudomonadota</taxon>
        <taxon>Alphaproteobacteria</taxon>
        <taxon>Rhodobacterales</taxon>
        <taxon>Roseobacteraceae</taxon>
        <taxon>Roseovarius</taxon>
    </lineage>
</organism>